<keyword evidence="1" id="KW-0812">Transmembrane</keyword>
<keyword evidence="1" id="KW-1133">Transmembrane helix</keyword>
<sequence>MTELIKKRKREHHYGLDLLRIISMFMIVITHVLGKGGLRSSVAGAGESDSYFVVTWVIQVLVYGAVNCYALISGYVGACSTYKYSKLLNIWLQVFFYTFTITTVFALFGYHVTLNDWRHTFFPIVSGEYWYMTAYFGLLIFMPVINGGLKSMSDVQLRNLVVLMGIFFSFLPALMNNRVNEFSLSKGFEMTWLIILYIVGAYLHRIDLKKYSTKKLLTIYTICMLITYSMKFIVGNIWYWYVSPSLSMGAISLFIIFAKMKMPNNKALLKFIAIVSPTTLGVYLAHLHPLLVRFVIRDFAEPFVKAPILVYPFLILGVSIIIYLIAFIVEKIRLKVFKIFQVARISHWIDDKFPFTEL</sequence>
<proteinExistence type="predicted"/>
<feature type="transmembrane region" description="Helical" evidence="1">
    <location>
        <begin position="53"/>
        <end position="78"/>
    </location>
</feature>
<feature type="transmembrane region" description="Helical" evidence="1">
    <location>
        <begin position="187"/>
        <end position="204"/>
    </location>
</feature>
<dbReference type="Proteomes" id="UP001180515">
    <property type="component" value="Unassembled WGS sequence"/>
</dbReference>
<feature type="transmembrane region" description="Helical" evidence="1">
    <location>
        <begin position="267"/>
        <end position="288"/>
    </location>
</feature>
<feature type="transmembrane region" description="Helical" evidence="1">
    <location>
        <begin position="308"/>
        <end position="329"/>
    </location>
</feature>
<evidence type="ECO:0000313" key="5">
    <source>
        <dbReference type="Proteomes" id="UP000217465"/>
    </source>
</evidence>
<feature type="transmembrane region" description="Helical" evidence="1">
    <location>
        <begin position="216"/>
        <end position="234"/>
    </location>
</feature>
<dbReference type="EMBL" id="JARQAG010000004">
    <property type="protein sequence ID" value="MDT2731492.1"/>
    <property type="molecule type" value="Genomic_DNA"/>
</dbReference>
<keyword evidence="1" id="KW-0472">Membrane</keyword>
<evidence type="ECO:0000259" key="2">
    <source>
        <dbReference type="Pfam" id="PF01757"/>
    </source>
</evidence>
<name>A0A0E2UCP8_9STRE</name>
<feature type="transmembrane region" description="Helical" evidence="1">
    <location>
        <begin position="129"/>
        <end position="145"/>
    </location>
</feature>
<feature type="transmembrane region" description="Helical" evidence="1">
    <location>
        <begin position="12"/>
        <end position="33"/>
    </location>
</feature>
<keyword evidence="4" id="KW-0808">Transferase</keyword>
<feature type="transmembrane region" description="Helical" evidence="1">
    <location>
        <begin position="157"/>
        <end position="175"/>
    </location>
</feature>
<dbReference type="AlphaFoldDB" id="A0A0E2UCP8"/>
<gene>
    <name evidence="4" type="ORF">A9Y57_00690</name>
    <name evidence="3" type="ORF">P7G31_04390</name>
</gene>
<feature type="transmembrane region" description="Helical" evidence="1">
    <location>
        <begin position="240"/>
        <end position="258"/>
    </location>
</feature>
<evidence type="ECO:0000313" key="4">
    <source>
        <dbReference type="EMBL" id="PCH13290.1"/>
    </source>
</evidence>
<dbReference type="GO" id="GO:0016747">
    <property type="term" value="F:acyltransferase activity, transferring groups other than amino-acyl groups"/>
    <property type="evidence" value="ECO:0007669"/>
    <property type="project" value="InterPro"/>
</dbReference>
<reference evidence="3" key="2">
    <citation type="submission" date="2023-03" db="EMBL/GenBank/DDBJ databases">
        <authorList>
            <person name="Shen W."/>
            <person name="Cai J."/>
        </authorList>
    </citation>
    <scope>NUCLEOTIDE SEQUENCE</scope>
    <source>
        <strain evidence="3">P82-2</strain>
    </source>
</reference>
<organism evidence="4 5">
    <name type="scientific">Streptococcus parauberis</name>
    <dbReference type="NCBI Taxonomy" id="1348"/>
    <lineage>
        <taxon>Bacteria</taxon>
        <taxon>Bacillati</taxon>
        <taxon>Bacillota</taxon>
        <taxon>Bacilli</taxon>
        <taxon>Lactobacillales</taxon>
        <taxon>Streptococcaceae</taxon>
        <taxon>Streptococcus</taxon>
    </lineage>
</organism>
<comment type="caution">
    <text evidence="4">The sequence shown here is derived from an EMBL/GenBank/DDBJ whole genome shotgun (WGS) entry which is preliminary data.</text>
</comment>
<dbReference type="Pfam" id="PF01757">
    <property type="entry name" value="Acyl_transf_3"/>
    <property type="match status" value="1"/>
</dbReference>
<keyword evidence="4" id="KW-0012">Acyltransferase</keyword>
<protein>
    <submittedName>
        <fullName evidence="4">Acyltransferase family protein</fullName>
    </submittedName>
</protein>
<feature type="transmembrane region" description="Helical" evidence="1">
    <location>
        <begin position="90"/>
        <end position="109"/>
    </location>
</feature>
<dbReference type="RefSeq" id="WP_003102969.1">
    <property type="nucleotide sequence ID" value="NZ_BAWT01000010.1"/>
</dbReference>
<dbReference type="Proteomes" id="UP000217465">
    <property type="component" value="Unassembled WGS sequence"/>
</dbReference>
<dbReference type="eggNOG" id="COG3274">
    <property type="taxonomic scope" value="Bacteria"/>
</dbReference>
<evidence type="ECO:0000313" key="3">
    <source>
        <dbReference type="EMBL" id="MDT2731492.1"/>
    </source>
</evidence>
<evidence type="ECO:0000256" key="1">
    <source>
        <dbReference type="SAM" id="Phobius"/>
    </source>
</evidence>
<reference evidence="4 5" key="1">
    <citation type="submission" date="2016-06" db="EMBL/GenBank/DDBJ databases">
        <authorList>
            <person name="Haines A.N."/>
            <person name="Council K.R."/>
        </authorList>
    </citation>
    <scope>NUCLEOTIDE SEQUENCE [LARGE SCALE GENOMIC DNA]</scope>
    <source>
        <strain evidence="4 5">SP158-29</strain>
    </source>
</reference>
<feature type="domain" description="Acyltransferase 3" evidence="2">
    <location>
        <begin position="14"/>
        <end position="326"/>
    </location>
</feature>
<accession>A0A0E2UCP8</accession>
<dbReference type="InterPro" id="IPR002656">
    <property type="entry name" value="Acyl_transf_3_dom"/>
</dbReference>
<dbReference type="EMBL" id="NSGR01000005">
    <property type="protein sequence ID" value="PCH13290.1"/>
    <property type="molecule type" value="Genomic_DNA"/>
</dbReference>
<dbReference type="GeneID" id="61420865"/>